<protein>
    <submittedName>
        <fullName evidence="1">Uncharacterized protein</fullName>
    </submittedName>
</protein>
<comment type="caution">
    <text evidence="1">The sequence shown here is derived from an EMBL/GenBank/DDBJ whole genome shotgun (WGS) entry which is preliminary data.</text>
</comment>
<keyword evidence="2" id="KW-1185">Reference proteome</keyword>
<dbReference type="Proteomes" id="UP001281761">
    <property type="component" value="Unassembled WGS sequence"/>
</dbReference>
<proteinExistence type="predicted"/>
<dbReference type="EMBL" id="JARBJD010000030">
    <property type="protein sequence ID" value="KAK2959355.1"/>
    <property type="molecule type" value="Genomic_DNA"/>
</dbReference>
<organism evidence="1 2">
    <name type="scientific">Blattamonas nauphoetae</name>
    <dbReference type="NCBI Taxonomy" id="2049346"/>
    <lineage>
        <taxon>Eukaryota</taxon>
        <taxon>Metamonada</taxon>
        <taxon>Preaxostyla</taxon>
        <taxon>Oxymonadida</taxon>
        <taxon>Blattamonas</taxon>
    </lineage>
</organism>
<evidence type="ECO:0000313" key="1">
    <source>
        <dbReference type="EMBL" id="KAK2959355.1"/>
    </source>
</evidence>
<name>A0ABQ9Y6I3_9EUKA</name>
<evidence type="ECO:0000313" key="2">
    <source>
        <dbReference type="Proteomes" id="UP001281761"/>
    </source>
</evidence>
<accession>A0ABQ9Y6I3</accession>
<reference evidence="1 2" key="1">
    <citation type="journal article" date="2022" name="bioRxiv">
        <title>Genomics of Preaxostyla Flagellates Illuminates Evolutionary Transitions and the Path Towards Mitochondrial Loss.</title>
        <authorList>
            <person name="Novak L.V.F."/>
            <person name="Treitli S.C."/>
            <person name="Pyrih J."/>
            <person name="Halakuc P."/>
            <person name="Pipaliya S.V."/>
            <person name="Vacek V."/>
            <person name="Brzon O."/>
            <person name="Soukal P."/>
            <person name="Eme L."/>
            <person name="Dacks J.B."/>
            <person name="Karnkowska A."/>
            <person name="Elias M."/>
            <person name="Hampl V."/>
        </authorList>
    </citation>
    <scope>NUCLEOTIDE SEQUENCE [LARGE SCALE GENOMIC DNA]</scope>
    <source>
        <strain evidence="1">NAU3</strain>
        <tissue evidence="1">Gut</tissue>
    </source>
</reference>
<gene>
    <name evidence="1" type="ORF">BLNAU_5664</name>
</gene>
<sequence>MNPPSFTILGDEVPVSLPEVKKMLESFLTQTSSLHSEVREQIQTIKNALPLDE</sequence>